<dbReference type="Pfam" id="PF01035">
    <property type="entry name" value="DNA_binding_1"/>
    <property type="match status" value="1"/>
</dbReference>
<dbReference type="InterPro" id="IPR014048">
    <property type="entry name" value="MethylDNA_cys_MeTrfase_DNA-bd"/>
</dbReference>
<dbReference type="PANTHER" id="PTHR10815">
    <property type="entry name" value="METHYLATED-DNA--PROTEIN-CYSTEINE METHYLTRANSFERASE"/>
    <property type="match status" value="1"/>
</dbReference>
<dbReference type="Gene3D" id="1.10.10.10">
    <property type="entry name" value="Winged helix-like DNA-binding domain superfamily/Winged helix DNA-binding domain"/>
    <property type="match status" value="1"/>
</dbReference>
<evidence type="ECO:0000313" key="12">
    <source>
        <dbReference type="Proteomes" id="UP001143463"/>
    </source>
</evidence>
<keyword evidence="7" id="KW-0234">DNA repair</keyword>
<evidence type="ECO:0000256" key="4">
    <source>
        <dbReference type="ARBA" id="ARBA00022603"/>
    </source>
</evidence>
<dbReference type="Gene3D" id="3.30.160.70">
    <property type="entry name" value="Methylated DNA-protein cysteine methyltransferase domain"/>
    <property type="match status" value="1"/>
</dbReference>
<organism evidence="11 12">
    <name type="scientific">Pseudonocardia halophobica</name>
    <dbReference type="NCBI Taxonomy" id="29401"/>
    <lineage>
        <taxon>Bacteria</taxon>
        <taxon>Bacillati</taxon>
        <taxon>Actinomycetota</taxon>
        <taxon>Actinomycetes</taxon>
        <taxon>Pseudonocardiales</taxon>
        <taxon>Pseudonocardiaceae</taxon>
        <taxon>Pseudonocardia</taxon>
    </lineage>
</organism>
<dbReference type="SUPFAM" id="SSF53155">
    <property type="entry name" value="Methylated DNA-protein cysteine methyltransferase domain"/>
    <property type="match status" value="1"/>
</dbReference>
<evidence type="ECO:0000256" key="5">
    <source>
        <dbReference type="ARBA" id="ARBA00022679"/>
    </source>
</evidence>
<dbReference type="InterPro" id="IPR001497">
    <property type="entry name" value="MethylDNA_cys_MeTrfase_AS"/>
</dbReference>
<evidence type="ECO:0000313" key="11">
    <source>
        <dbReference type="EMBL" id="GLL08984.1"/>
    </source>
</evidence>
<dbReference type="InterPro" id="IPR036388">
    <property type="entry name" value="WH-like_DNA-bd_sf"/>
</dbReference>
<accession>A0A9W6NTQ7</accession>
<evidence type="ECO:0000259" key="10">
    <source>
        <dbReference type="Pfam" id="PF02870"/>
    </source>
</evidence>
<gene>
    <name evidence="11" type="ORF">GCM10017577_01240</name>
</gene>
<evidence type="ECO:0000256" key="6">
    <source>
        <dbReference type="ARBA" id="ARBA00022763"/>
    </source>
</evidence>
<comment type="caution">
    <text evidence="11">The sequence shown here is derived from an EMBL/GenBank/DDBJ whole genome shotgun (WGS) entry which is preliminary data.</text>
</comment>
<dbReference type="InterPro" id="IPR008332">
    <property type="entry name" value="MethylG_MeTrfase_N"/>
</dbReference>
<keyword evidence="4 11" id="KW-0489">Methyltransferase</keyword>
<dbReference type="EC" id="2.1.1.63" evidence="3"/>
<proteinExistence type="inferred from homology"/>
<protein>
    <recommendedName>
        <fullName evidence="3">methylated-DNA--[protein]-cysteine S-methyltransferase</fullName>
        <ecNumber evidence="3">2.1.1.63</ecNumber>
    </recommendedName>
</protein>
<dbReference type="Pfam" id="PF02870">
    <property type="entry name" value="Methyltransf_1N"/>
    <property type="match status" value="1"/>
</dbReference>
<keyword evidence="6" id="KW-0227">DNA damage</keyword>
<dbReference type="GO" id="GO:0006281">
    <property type="term" value="P:DNA repair"/>
    <property type="evidence" value="ECO:0007669"/>
    <property type="project" value="UniProtKB-KW"/>
</dbReference>
<dbReference type="CDD" id="cd06445">
    <property type="entry name" value="ATase"/>
    <property type="match status" value="1"/>
</dbReference>
<comment type="catalytic activity">
    <reaction evidence="1">
        <text>a 4-O-methyl-thymidine in DNA + L-cysteinyl-[protein] = a thymidine in DNA + S-methyl-L-cysteinyl-[protein]</text>
        <dbReference type="Rhea" id="RHEA:53428"/>
        <dbReference type="Rhea" id="RHEA-COMP:10131"/>
        <dbReference type="Rhea" id="RHEA-COMP:10132"/>
        <dbReference type="Rhea" id="RHEA-COMP:13555"/>
        <dbReference type="Rhea" id="RHEA-COMP:13556"/>
        <dbReference type="ChEBI" id="CHEBI:29950"/>
        <dbReference type="ChEBI" id="CHEBI:82612"/>
        <dbReference type="ChEBI" id="CHEBI:137386"/>
        <dbReference type="ChEBI" id="CHEBI:137387"/>
        <dbReference type="EC" id="2.1.1.63"/>
    </reaction>
</comment>
<dbReference type="GO" id="GO:0032259">
    <property type="term" value="P:methylation"/>
    <property type="evidence" value="ECO:0007669"/>
    <property type="project" value="UniProtKB-KW"/>
</dbReference>
<feature type="domain" description="Methylated-DNA-[protein]-cysteine S-methyltransferase DNA binding" evidence="9">
    <location>
        <begin position="104"/>
        <end position="187"/>
    </location>
</feature>
<evidence type="ECO:0000256" key="2">
    <source>
        <dbReference type="ARBA" id="ARBA00008711"/>
    </source>
</evidence>
<keyword evidence="5" id="KW-0808">Transferase</keyword>
<dbReference type="AlphaFoldDB" id="A0A9W6NTQ7"/>
<reference evidence="11" key="1">
    <citation type="journal article" date="2014" name="Int. J. Syst. Evol. Microbiol.">
        <title>Complete genome sequence of Corynebacterium casei LMG S-19264T (=DSM 44701T), isolated from a smear-ripened cheese.</title>
        <authorList>
            <consortium name="US DOE Joint Genome Institute (JGI-PGF)"/>
            <person name="Walter F."/>
            <person name="Albersmeier A."/>
            <person name="Kalinowski J."/>
            <person name="Ruckert C."/>
        </authorList>
    </citation>
    <scope>NUCLEOTIDE SEQUENCE</scope>
    <source>
        <strain evidence="11">VKM Ac-1069</strain>
    </source>
</reference>
<dbReference type="InterPro" id="IPR036631">
    <property type="entry name" value="MGMT_N_sf"/>
</dbReference>
<dbReference type="GO" id="GO:0003908">
    <property type="term" value="F:methylated-DNA-[protein]-cysteine S-methyltransferase activity"/>
    <property type="evidence" value="ECO:0007669"/>
    <property type="project" value="UniProtKB-EC"/>
</dbReference>
<comment type="catalytic activity">
    <reaction evidence="8">
        <text>a 6-O-methyl-2'-deoxyguanosine in DNA + L-cysteinyl-[protein] = S-methyl-L-cysteinyl-[protein] + a 2'-deoxyguanosine in DNA</text>
        <dbReference type="Rhea" id="RHEA:24000"/>
        <dbReference type="Rhea" id="RHEA-COMP:10131"/>
        <dbReference type="Rhea" id="RHEA-COMP:10132"/>
        <dbReference type="Rhea" id="RHEA-COMP:11367"/>
        <dbReference type="Rhea" id="RHEA-COMP:11368"/>
        <dbReference type="ChEBI" id="CHEBI:29950"/>
        <dbReference type="ChEBI" id="CHEBI:82612"/>
        <dbReference type="ChEBI" id="CHEBI:85445"/>
        <dbReference type="ChEBI" id="CHEBI:85448"/>
        <dbReference type="EC" id="2.1.1.63"/>
    </reaction>
</comment>
<evidence type="ECO:0000256" key="7">
    <source>
        <dbReference type="ARBA" id="ARBA00023204"/>
    </source>
</evidence>
<comment type="similarity">
    <text evidence="2">Belongs to the MGMT family.</text>
</comment>
<evidence type="ECO:0000259" key="9">
    <source>
        <dbReference type="Pfam" id="PF01035"/>
    </source>
</evidence>
<dbReference type="Proteomes" id="UP001143463">
    <property type="component" value="Unassembled WGS sequence"/>
</dbReference>
<dbReference type="PROSITE" id="PS00374">
    <property type="entry name" value="MGMT"/>
    <property type="match status" value="1"/>
</dbReference>
<dbReference type="InterPro" id="IPR036217">
    <property type="entry name" value="MethylDNA_cys_MeTrfase_DNAb"/>
</dbReference>
<dbReference type="EMBL" id="BSFQ01000001">
    <property type="protein sequence ID" value="GLL08984.1"/>
    <property type="molecule type" value="Genomic_DNA"/>
</dbReference>
<dbReference type="NCBIfam" id="TIGR00589">
    <property type="entry name" value="ogt"/>
    <property type="match status" value="1"/>
</dbReference>
<name>A0A9W6NTQ7_9PSEU</name>
<evidence type="ECO:0000256" key="8">
    <source>
        <dbReference type="ARBA" id="ARBA00049348"/>
    </source>
</evidence>
<dbReference type="SUPFAM" id="SSF46767">
    <property type="entry name" value="Methylated DNA-protein cysteine methyltransferase, C-terminal domain"/>
    <property type="match status" value="1"/>
</dbReference>
<keyword evidence="12" id="KW-1185">Reference proteome</keyword>
<dbReference type="PANTHER" id="PTHR10815:SF13">
    <property type="entry name" value="METHYLATED-DNA--PROTEIN-CYSTEINE METHYLTRANSFERASE"/>
    <property type="match status" value="1"/>
</dbReference>
<reference evidence="11" key="2">
    <citation type="submission" date="2023-01" db="EMBL/GenBank/DDBJ databases">
        <authorList>
            <person name="Sun Q."/>
            <person name="Evtushenko L."/>
        </authorList>
    </citation>
    <scope>NUCLEOTIDE SEQUENCE</scope>
    <source>
        <strain evidence="11">VKM Ac-1069</strain>
    </source>
</reference>
<sequence>MSETRQRAPEDREHAVRVQLSWRILPAPEPIGALTVAVSEAGLCLVGFGAVPERAAAAAERLGAEPEEDPAGTEEAAAQLVEYLSGERRAFDLPLDWRLTHGTQRTVLQALFAHVPFGATTTYAKLAALSGAYQGHGYTAARGVGSIMGSNPIPVVVPCHRVMAAGGLGGFGGGRATKEWLLAHEGVLAPTLF</sequence>
<feature type="domain" description="Methylguanine DNA methyltransferase ribonuclease-like" evidence="10">
    <location>
        <begin position="30"/>
        <end position="96"/>
    </location>
</feature>
<evidence type="ECO:0000256" key="3">
    <source>
        <dbReference type="ARBA" id="ARBA00011918"/>
    </source>
</evidence>
<evidence type="ECO:0000256" key="1">
    <source>
        <dbReference type="ARBA" id="ARBA00001286"/>
    </source>
</evidence>
<dbReference type="FunFam" id="1.10.10.10:FF:000214">
    <property type="entry name" value="Methylated-DNA--protein-cysteine methyltransferase"/>
    <property type="match status" value="1"/>
</dbReference>